<keyword evidence="5 7" id="KW-0378">Hydrolase</keyword>
<comment type="similarity">
    <text evidence="1 7">Belongs to the endoribonuclease YbeY family.</text>
</comment>
<keyword evidence="6 7" id="KW-0862">Zinc</keyword>
<comment type="caution">
    <text evidence="8">The sequence shown here is derived from an EMBL/GenBank/DDBJ whole genome shotgun (WGS) entry which is preliminary data.</text>
</comment>
<evidence type="ECO:0000256" key="2">
    <source>
        <dbReference type="ARBA" id="ARBA00022722"/>
    </source>
</evidence>
<dbReference type="EMBL" id="JACIGK010000024">
    <property type="protein sequence ID" value="MBB4267279.1"/>
    <property type="molecule type" value="Genomic_DNA"/>
</dbReference>
<organism evidence="8 9">
    <name type="scientific">Roseospira visakhapatnamensis</name>
    <dbReference type="NCBI Taxonomy" id="390880"/>
    <lineage>
        <taxon>Bacteria</taxon>
        <taxon>Pseudomonadati</taxon>
        <taxon>Pseudomonadota</taxon>
        <taxon>Alphaproteobacteria</taxon>
        <taxon>Rhodospirillales</taxon>
        <taxon>Rhodospirillaceae</taxon>
        <taxon>Roseospira</taxon>
    </lineage>
</organism>
<dbReference type="SUPFAM" id="SSF55486">
    <property type="entry name" value="Metalloproteases ('zincins'), catalytic domain"/>
    <property type="match status" value="1"/>
</dbReference>
<accession>A0A7W6REW5</accession>
<dbReference type="InterPro" id="IPR002036">
    <property type="entry name" value="YbeY"/>
</dbReference>
<comment type="cofactor">
    <cofactor evidence="7">
        <name>Zn(2+)</name>
        <dbReference type="ChEBI" id="CHEBI:29105"/>
    </cofactor>
    <text evidence="7">Binds 1 zinc ion.</text>
</comment>
<keyword evidence="7" id="KW-0963">Cytoplasm</keyword>
<dbReference type="Pfam" id="PF02130">
    <property type="entry name" value="YbeY"/>
    <property type="match status" value="1"/>
</dbReference>
<dbReference type="RefSeq" id="WP_184046526.1">
    <property type="nucleotide sequence ID" value="NZ_JACIGK010000024.1"/>
</dbReference>
<keyword evidence="7" id="KW-0690">Ribosome biogenesis</keyword>
<evidence type="ECO:0000313" key="8">
    <source>
        <dbReference type="EMBL" id="MBB4267279.1"/>
    </source>
</evidence>
<evidence type="ECO:0000256" key="1">
    <source>
        <dbReference type="ARBA" id="ARBA00010875"/>
    </source>
</evidence>
<dbReference type="Proteomes" id="UP000554286">
    <property type="component" value="Unassembled WGS sequence"/>
</dbReference>
<evidence type="ECO:0000256" key="3">
    <source>
        <dbReference type="ARBA" id="ARBA00022723"/>
    </source>
</evidence>
<keyword evidence="2 7" id="KW-0540">Nuclease</keyword>
<dbReference type="HAMAP" id="MF_00009">
    <property type="entry name" value="Endoribonucl_YbeY"/>
    <property type="match status" value="1"/>
</dbReference>
<dbReference type="AlphaFoldDB" id="A0A7W6REW5"/>
<dbReference type="PROSITE" id="PS01306">
    <property type="entry name" value="UPF0054"/>
    <property type="match status" value="1"/>
</dbReference>
<evidence type="ECO:0000256" key="5">
    <source>
        <dbReference type="ARBA" id="ARBA00022801"/>
    </source>
</evidence>
<dbReference type="EC" id="3.1.-.-" evidence="7"/>
<protein>
    <recommendedName>
        <fullName evidence="7">Endoribonuclease YbeY</fullName>
        <ecNumber evidence="7">3.1.-.-</ecNumber>
    </recommendedName>
</protein>
<dbReference type="Gene3D" id="3.40.390.30">
    <property type="entry name" value="Metalloproteases ('zincins'), catalytic domain"/>
    <property type="match status" value="1"/>
</dbReference>
<dbReference type="PANTHER" id="PTHR46986:SF1">
    <property type="entry name" value="ENDORIBONUCLEASE YBEY, CHLOROPLASTIC"/>
    <property type="match status" value="1"/>
</dbReference>
<evidence type="ECO:0000256" key="4">
    <source>
        <dbReference type="ARBA" id="ARBA00022759"/>
    </source>
</evidence>
<evidence type="ECO:0000313" key="9">
    <source>
        <dbReference type="Proteomes" id="UP000554286"/>
    </source>
</evidence>
<keyword evidence="9" id="KW-1185">Reference proteome</keyword>
<keyword evidence="3 7" id="KW-0479">Metal-binding</keyword>
<gene>
    <name evidence="7" type="primary">ybeY</name>
    <name evidence="8" type="ORF">GGD89_002920</name>
</gene>
<dbReference type="GO" id="GO:0006364">
    <property type="term" value="P:rRNA processing"/>
    <property type="evidence" value="ECO:0007669"/>
    <property type="project" value="UniProtKB-UniRule"/>
</dbReference>
<comment type="function">
    <text evidence="7">Single strand-specific metallo-endoribonuclease involved in late-stage 70S ribosome quality control and in maturation of the 3' terminus of the 16S rRNA.</text>
</comment>
<dbReference type="GO" id="GO:0008270">
    <property type="term" value="F:zinc ion binding"/>
    <property type="evidence" value="ECO:0007669"/>
    <property type="project" value="UniProtKB-UniRule"/>
</dbReference>
<dbReference type="NCBIfam" id="TIGR00043">
    <property type="entry name" value="rRNA maturation RNase YbeY"/>
    <property type="match status" value="1"/>
</dbReference>
<dbReference type="InterPro" id="IPR023091">
    <property type="entry name" value="MetalPrtase_cat_dom_sf_prd"/>
</dbReference>
<comment type="subcellular location">
    <subcellularLocation>
        <location evidence="7">Cytoplasm</location>
    </subcellularLocation>
</comment>
<evidence type="ECO:0000256" key="7">
    <source>
        <dbReference type="HAMAP-Rule" id="MF_00009"/>
    </source>
</evidence>
<evidence type="ECO:0000256" key="6">
    <source>
        <dbReference type="ARBA" id="ARBA00022833"/>
    </source>
</evidence>
<dbReference type="InterPro" id="IPR020549">
    <property type="entry name" value="YbeY_CS"/>
</dbReference>
<dbReference type="GO" id="GO:0004222">
    <property type="term" value="F:metalloendopeptidase activity"/>
    <property type="evidence" value="ECO:0007669"/>
    <property type="project" value="InterPro"/>
</dbReference>
<dbReference type="GO" id="GO:0005737">
    <property type="term" value="C:cytoplasm"/>
    <property type="evidence" value="ECO:0007669"/>
    <property type="project" value="UniProtKB-SubCell"/>
</dbReference>
<name>A0A7W6REW5_9PROT</name>
<keyword evidence="4 7" id="KW-0255">Endonuclease</keyword>
<reference evidence="8 9" key="1">
    <citation type="submission" date="2020-08" db="EMBL/GenBank/DDBJ databases">
        <title>Genome sequencing of Purple Non-Sulfur Bacteria from various extreme environments.</title>
        <authorList>
            <person name="Mayer M."/>
        </authorList>
    </citation>
    <scope>NUCLEOTIDE SEQUENCE [LARGE SCALE GENOMIC DNA]</scope>
    <source>
        <strain evidence="8 9">JA131</strain>
    </source>
</reference>
<keyword evidence="7" id="KW-0698">rRNA processing</keyword>
<feature type="binding site" evidence="7">
    <location>
        <position position="166"/>
    </location>
    <ligand>
        <name>Zn(2+)</name>
        <dbReference type="ChEBI" id="CHEBI:29105"/>
        <note>catalytic</note>
    </ligand>
</feature>
<proteinExistence type="inferred from homology"/>
<feature type="binding site" evidence="7">
    <location>
        <position position="172"/>
    </location>
    <ligand>
        <name>Zn(2+)</name>
        <dbReference type="ChEBI" id="CHEBI:29105"/>
        <note>catalytic</note>
    </ligand>
</feature>
<feature type="binding site" evidence="7">
    <location>
        <position position="162"/>
    </location>
    <ligand>
        <name>Zn(2+)</name>
        <dbReference type="ChEBI" id="CHEBI:29105"/>
        <note>catalytic</note>
    </ligand>
</feature>
<dbReference type="PANTHER" id="PTHR46986">
    <property type="entry name" value="ENDORIBONUCLEASE YBEY, CHLOROPLASTIC"/>
    <property type="match status" value="1"/>
</dbReference>
<sequence>MTPAPTTEAPDTAAVTLEIDVMVEAPAWRGAVKGVEGLCRRAAEAAVLTALPGSPLADAPCLGAPGLGLCVVLEDDAAVTALNTAYRGRNTPTNVLAFAALEDADGTVVLPGAGENGSADDHGEEDDPAHLGDVIVAFETTRDEAARDGRTLTDHLAHLVVHGVLHLLGHDHQDDAEAADMESLETRILATLGIADPYAGADATP</sequence>
<dbReference type="GO" id="GO:0004521">
    <property type="term" value="F:RNA endonuclease activity"/>
    <property type="evidence" value="ECO:0007669"/>
    <property type="project" value="UniProtKB-UniRule"/>
</dbReference>